<dbReference type="EMBL" id="JAQNDL010000004">
    <property type="protein sequence ID" value="MDC0723177.1"/>
    <property type="molecule type" value="Genomic_DNA"/>
</dbReference>
<dbReference type="InterPro" id="IPR013249">
    <property type="entry name" value="RNA_pol_sigma70_r4_t2"/>
</dbReference>
<dbReference type="PANTHER" id="PTHR43133:SF8">
    <property type="entry name" value="RNA POLYMERASE SIGMA FACTOR HI_1459-RELATED"/>
    <property type="match status" value="1"/>
</dbReference>
<keyword evidence="3" id="KW-0731">Sigma factor</keyword>
<gene>
    <name evidence="9" type="ORF">POL25_40195</name>
</gene>
<comment type="caution">
    <text evidence="9">The sequence shown here is derived from an EMBL/GenBank/DDBJ whole genome shotgun (WGS) entry which is preliminary data.</text>
</comment>
<feature type="region of interest" description="Disordered" evidence="6">
    <location>
        <begin position="297"/>
        <end position="363"/>
    </location>
</feature>
<dbReference type="Gene3D" id="1.10.1740.10">
    <property type="match status" value="1"/>
</dbReference>
<protein>
    <submittedName>
        <fullName evidence="9">Sigma-70 family RNA polymerase sigma factor</fullName>
    </submittedName>
</protein>
<evidence type="ECO:0000256" key="3">
    <source>
        <dbReference type="ARBA" id="ARBA00023082"/>
    </source>
</evidence>
<evidence type="ECO:0000259" key="7">
    <source>
        <dbReference type="Pfam" id="PF04542"/>
    </source>
</evidence>
<comment type="similarity">
    <text evidence="1">Belongs to the sigma-70 factor family. ECF subfamily.</text>
</comment>
<keyword evidence="10" id="KW-1185">Reference proteome</keyword>
<feature type="compositionally biased region" description="Low complexity" evidence="6">
    <location>
        <begin position="324"/>
        <end position="344"/>
    </location>
</feature>
<feature type="domain" description="RNA polymerase sigma-70 region 2" evidence="7">
    <location>
        <begin position="21"/>
        <end position="86"/>
    </location>
</feature>
<feature type="compositionally biased region" description="Low complexity" evidence="6">
    <location>
        <begin position="297"/>
        <end position="314"/>
    </location>
</feature>
<dbReference type="NCBIfam" id="TIGR02937">
    <property type="entry name" value="sigma70-ECF"/>
    <property type="match status" value="1"/>
</dbReference>
<evidence type="ECO:0000256" key="4">
    <source>
        <dbReference type="ARBA" id="ARBA00023125"/>
    </source>
</evidence>
<dbReference type="InterPro" id="IPR039425">
    <property type="entry name" value="RNA_pol_sigma-70-like"/>
</dbReference>
<dbReference type="InterPro" id="IPR013324">
    <property type="entry name" value="RNA_pol_sigma_r3/r4-like"/>
</dbReference>
<dbReference type="Pfam" id="PF04542">
    <property type="entry name" value="Sigma70_r2"/>
    <property type="match status" value="1"/>
</dbReference>
<name>A0ABT5EBE5_9BACT</name>
<evidence type="ECO:0000313" key="10">
    <source>
        <dbReference type="Proteomes" id="UP001221686"/>
    </source>
</evidence>
<dbReference type="InterPro" id="IPR014284">
    <property type="entry name" value="RNA_pol_sigma-70_dom"/>
</dbReference>
<dbReference type="PANTHER" id="PTHR43133">
    <property type="entry name" value="RNA POLYMERASE ECF-TYPE SIGMA FACTO"/>
    <property type="match status" value="1"/>
</dbReference>
<evidence type="ECO:0000256" key="1">
    <source>
        <dbReference type="ARBA" id="ARBA00010641"/>
    </source>
</evidence>
<dbReference type="InterPro" id="IPR007627">
    <property type="entry name" value="RNA_pol_sigma70_r2"/>
</dbReference>
<keyword evidence="4" id="KW-0238">DNA-binding</keyword>
<accession>A0ABT5EBE5</accession>
<evidence type="ECO:0000256" key="5">
    <source>
        <dbReference type="ARBA" id="ARBA00023163"/>
    </source>
</evidence>
<keyword evidence="5" id="KW-0804">Transcription</keyword>
<dbReference type="CDD" id="cd06171">
    <property type="entry name" value="Sigma70_r4"/>
    <property type="match status" value="1"/>
</dbReference>
<dbReference type="Proteomes" id="UP001221686">
    <property type="component" value="Unassembled WGS sequence"/>
</dbReference>
<feature type="domain" description="RNA polymerase sigma factor 70 region 4 type 2" evidence="8">
    <location>
        <begin position="116"/>
        <end position="165"/>
    </location>
</feature>
<dbReference type="Pfam" id="PF08281">
    <property type="entry name" value="Sigma70_r4_2"/>
    <property type="match status" value="1"/>
</dbReference>
<evidence type="ECO:0000313" key="9">
    <source>
        <dbReference type="EMBL" id="MDC0723177.1"/>
    </source>
</evidence>
<dbReference type="InterPro" id="IPR013325">
    <property type="entry name" value="RNA_pol_sigma_r2"/>
</dbReference>
<dbReference type="SUPFAM" id="SSF88946">
    <property type="entry name" value="Sigma2 domain of RNA polymerase sigma factors"/>
    <property type="match status" value="1"/>
</dbReference>
<dbReference type="InterPro" id="IPR036388">
    <property type="entry name" value="WH-like_DNA-bd_sf"/>
</dbReference>
<evidence type="ECO:0000256" key="2">
    <source>
        <dbReference type="ARBA" id="ARBA00023015"/>
    </source>
</evidence>
<reference evidence="9 10" key="1">
    <citation type="submission" date="2022-11" db="EMBL/GenBank/DDBJ databases">
        <title>Minimal conservation of predation-associated metabolite biosynthetic gene clusters underscores biosynthetic potential of Myxococcota including descriptions for ten novel species: Archangium lansinium sp. nov., Myxococcus landrumus sp. nov., Nannocystis bai.</title>
        <authorList>
            <person name="Ahearne A."/>
            <person name="Stevens C."/>
            <person name="Dowd S."/>
        </authorList>
    </citation>
    <scope>NUCLEOTIDE SEQUENCE [LARGE SCALE GENOMIC DNA]</scope>
    <source>
        <strain evidence="9 10">BB15-2</strain>
    </source>
</reference>
<evidence type="ECO:0000259" key="8">
    <source>
        <dbReference type="Pfam" id="PF08281"/>
    </source>
</evidence>
<evidence type="ECO:0000256" key="6">
    <source>
        <dbReference type="SAM" id="MobiDB-lite"/>
    </source>
</evidence>
<proteinExistence type="inferred from homology"/>
<keyword evidence="2" id="KW-0805">Transcription regulation</keyword>
<dbReference type="SUPFAM" id="SSF88659">
    <property type="entry name" value="Sigma3 and sigma4 domains of RNA polymerase sigma factors"/>
    <property type="match status" value="1"/>
</dbReference>
<organism evidence="9 10">
    <name type="scientific">Nannocystis bainbridge</name>
    <dbReference type="NCBI Taxonomy" id="2995303"/>
    <lineage>
        <taxon>Bacteria</taxon>
        <taxon>Pseudomonadati</taxon>
        <taxon>Myxococcota</taxon>
        <taxon>Polyangia</taxon>
        <taxon>Nannocystales</taxon>
        <taxon>Nannocystaceae</taxon>
        <taxon>Nannocystis</taxon>
    </lineage>
</organism>
<sequence length="456" mass="47906">MQLQPLESDPVPPGGAAFEALFREHIGFVHRNLRRLGVAPGAVEDAAQEVFLVVLRRPDAPITSVRGWLYGIARKIAWRQRRSAGRQHRLAQAFADEAPRAHEGTDAVAEREAAALLERFLDRLDEDKRAVFLLAELEQMTAPEIARALEVKENTVYSRLRAARQEFDRTFARVRLRERRATGEAALDERALLLSRARRAGEPSPATRQRVWLALVAGVGLAGAGEAAAAQAASQAWTASAWTAAPAGTTGALASGLATTNAIAAAVVGLVAVVVFTAPRSEPTAAPAPAARVASAAEAARPAASPPADATPAALDDQPSPEFARLTAAAARAAQASSPTRATTLINVPKDMSDATSDDSAPIEPDALLRESTLMAEARAALRAGTWTQAHALLQRHALEFPAGALVEERRLSLVSALCSLGQVEAARAEAARIADERPGSAAARKAGALCPANGG</sequence>
<dbReference type="RefSeq" id="WP_272091714.1">
    <property type="nucleotide sequence ID" value="NZ_JAQNDL010000004.1"/>
</dbReference>
<dbReference type="Gene3D" id="1.10.10.10">
    <property type="entry name" value="Winged helix-like DNA-binding domain superfamily/Winged helix DNA-binding domain"/>
    <property type="match status" value="1"/>
</dbReference>